<dbReference type="GO" id="GO:0015629">
    <property type="term" value="C:actin cytoskeleton"/>
    <property type="evidence" value="ECO:0007669"/>
    <property type="project" value="TreeGrafter"/>
</dbReference>
<organism evidence="3 4">
    <name type="scientific">Peronospora effusa</name>
    <dbReference type="NCBI Taxonomy" id="542832"/>
    <lineage>
        <taxon>Eukaryota</taxon>
        <taxon>Sar</taxon>
        <taxon>Stramenopiles</taxon>
        <taxon>Oomycota</taxon>
        <taxon>Peronosporomycetes</taxon>
        <taxon>Peronosporales</taxon>
        <taxon>Peronosporaceae</taxon>
        <taxon>Peronospora</taxon>
    </lineage>
</organism>
<proteinExistence type="predicted"/>
<dbReference type="CDD" id="cd00014">
    <property type="entry name" value="CH_SF"/>
    <property type="match status" value="1"/>
</dbReference>
<dbReference type="GO" id="GO:0007015">
    <property type="term" value="P:actin filament organization"/>
    <property type="evidence" value="ECO:0007669"/>
    <property type="project" value="TreeGrafter"/>
</dbReference>
<dbReference type="PROSITE" id="PS50021">
    <property type="entry name" value="CH"/>
    <property type="match status" value="1"/>
</dbReference>
<sequence>MESNSDVLATNDGNNMSKWAMDGMHRRRLSLLDKWDNDKLMAIGYLRRQREIITWIESVLKCELSSICLFEVLKSGVVLREMMEVCFPDASNCMQPINRNYSKQMAPWKERENISVFLRLCKSYQCDRIGMNGLSLFCTDDLYEGTDMVQVLFCLEHFKMILEDHTAHYSKCVCTNEPAEFSNQEVRKQFVEMTEPDLMVFLLNVQLEMSRTKQDVVNVTTSKRLLSSGRSSVLPTSIADNAKESVTRKASELDFVLSKGKKHETVEPAKVSDEKVIDEVLTEVCNQASEDKPDVDNPADGDNVSFRQNGSDVSDEQATRAVDNFVLMQNTNGDLPLVFLGTEAKTEKAVARSLAKQDVSTIIEKEFETPMDEVAIAVEEAIRGTTIDPATDLVVNMKAENDDQVNCKSEVPAVGLVPKGTDESENQTNIDNEVTAGTDIPVTDPDDASVESTLAEDIASAQSSAENVPEDVAEQEDAVGLYEHTSQPTEEELLDAKTMAKCSCGTCTIM</sequence>
<dbReference type="SMART" id="SM00033">
    <property type="entry name" value="CH"/>
    <property type="match status" value="1"/>
</dbReference>
<feature type="domain" description="Calponin-homology (CH)" evidence="2">
    <location>
        <begin position="46"/>
        <end position="162"/>
    </location>
</feature>
<dbReference type="PANTHER" id="PTHR47385:SF14">
    <property type="entry name" value="TRANSGELIN"/>
    <property type="match status" value="1"/>
</dbReference>
<dbReference type="Pfam" id="PF00307">
    <property type="entry name" value="CH"/>
    <property type="match status" value="1"/>
</dbReference>
<dbReference type="InterPro" id="IPR050606">
    <property type="entry name" value="Calponin-like"/>
</dbReference>
<dbReference type="InterPro" id="IPR036872">
    <property type="entry name" value="CH_dom_sf"/>
</dbReference>
<feature type="region of interest" description="Disordered" evidence="1">
    <location>
        <begin position="287"/>
        <end position="315"/>
    </location>
</feature>
<dbReference type="AlphaFoldDB" id="A0A3M6VJ91"/>
<keyword evidence="4" id="KW-1185">Reference proteome</keyword>
<dbReference type="SUPFAM" id="SSF47576">
    <property type="entry name" value="Calponin-homology domain, CH-domain"/>
    <property type="match status" value="1"/>
</dbReference>
<dbReference type="EMBL" id="QLLG01000206">
    <property type="protein sequence ID" value="RMX66372.1"/>
    <property type="molecule type" value="Genomic_DNA"/>
</dbReference>
<protein>
    <recommendedName>
        <fullName evidence="2">Calponin-homology (CH) domain-containing protein</fullName>
    </recommendedName>
</protein>
<dbReference type="VEuPathDB" id="FungiDB:DD237_003414"/>
<dbReference type="PANTHER" id="PTHR47385">
    <property type="entry name" value="CALPONIN"/>
    <property type="match status" value="1"/>
</dbReference>
<dbReference type="Gene3D" id="1.10.418.10">
    <property type="entry name" value="Calponin-like domain"/>
    <property type="match status" value="1"/>
</dbReference>
<dbReference type="InterPro" id="IPR001715">
    <property type="entry name" value="CH_dom"/>
</dbReference>
<comment type="caution">
    <text evidence="3">The sequence shown here is derived from an EMBL/GenBank/DDBJ whole genome shotgun (WGS) entry which is preliminary data.</text>
</comment>
<name>A0A3M6VJ91_9STRA</name>
<dbReference type="Proteomes" id="UP000282087">
    <property type="component" value="Unassembled WGS sequence"/>
</dbReference>
<reference evidence="3 4" key="1">
    <citation type="submission" date="2018-06" db="EMBL/GenBank/DDBJ databases">
        <title>Comparative genomics of downy mildews reveals potential adaptations to biotrophy.</title>
        <authorList>
            <person name="Fletcher K."/>
            <person name="Klosterman S.J."/>
            <person name="Derevnina L."/>
            <person name="Martin F."/>
            <person name="Koike S."/>
            <person name="Reyes Chin-Wo S."/>
            <person name="Mou B."/>
            <person name="Michelmore R."/>
        </authorList>
    </citation>
    <scope>NUCLEOTIDE SEQUENCE [LARGE SCALE GENOMIC DNA]</scope>
    <source>
        <strain evidence="3 4">R14</strain>
    </source>
</reference>
<evidence type="ECO:0000256" key="1">
    <source>
        <dbReference type="SAM" id="MobiDB-lite"/>
    </source>
</evidence>
<accession>A0A3M6VJ91</accession>
<dbReference type="GO" id="GO:0051015">
    <property type="term" value="F:actin filament binding"/>
    <property type="evidence" value="ECO:0007669"/>
    <property type="project" value="TreeGrafter"/>
</dbReference>
<evidence type="ECO:0000259" key="2">
    <source>
        <dbReference type="PROSITE" id="PS50021"/>
    </source>
</evidence>
<evidence type="ECO:0000313" key="3">
    <source>
        <dbReference type="EMBL" id="RMX66372.1"/>
    </source>
</evidence>
<gene>
    <name evidence="3" type="ORF">DD238_003409</name>
</gene>
<evidence type="ECO:0000313" key="4">
    <source>
        <dbReference type="Proteomes" id="UP000282087"/>
    </source>
</evidence>